<evidence type="ECO:0000256" key="2">
    <source>
        <dbReference type="ARBA" id="ARBA00022729"/>
    </source>
</evidence>
<dbReference type="RefSeq" id="WP_346751590.1">
    <property type="nucleotide sequence ID" value="NZ_JAUJEA010000003.1"/>
</dbReference>
<evidence type="ECO:0000256" key="1">
    <source>
        <dbReference type="ARBA" id="ARBA00009091"/>
    </source>
</evidence>
<keyword evidence="3" id="KW-0175">Coiled coil</keyword>
<dbReference type="InterPro" id="IPR005632">
    <property type="entry name" value="Chaperone_Skp"/>
</dbReference>
<dbReference type="SUPFAM" id="SSF111384">
    <property type="entry name" value="OmpH-like"/>
    <property type="match status" value="1"/>
</dbReference>
<evidence type="ECO:0000313" key="6">
    <source>
        <dbReference type="Proteomes" id="UP001172082"/>
    </source>
</evidence>
<comment type="caution">
    <text evidence="5">The sequence shown here is derived from an EMBL/GenBank/DDBJ whole genome shotgun (WGS) entry which is preliminary data.</text>
</comment>
<evidence type="ECO:0000256" key="4">
    <source>
        <dbReference type="SAM" id="SignalP"/>
    </source>
</evidence>
<evidence type="ECO:0000313" key="5">
    <source>
        <dbReference type="EMBL" id="MDN5201562.1"/>
    </source>
</evidence>
<accession>A0ABT8KLG6</accession>
<dbReference type="PANTHER" id="PTHR35089">
    <property type="entry name" value="CHAPERONE PROTEIN SKP"/>
    <property type="match status" value="1"/>
</dbReference>
<dbReference type="EMBL" id="JAUJEA010000003">
    <property type="protein sequence ID" value="MDN5201562.1"/>
    <property type="molecule type" value="Genomic_DNA"/>
</dbReference>
<reference evidence="5" key="1">
    <citation type="submission" date="2023-06" db="EMBL/GenBank/DDBJ databases">
        <title>Genomic of Parafulvivirga corallium.</title>
        <authorList>
            <person name="Wang G."/>
        </authorList>
    </citation>
    <scope>NUCLEOTIDE SEQUENCE</scope>
    <source>
        <strain evidence="5">BMA10</strain>
    </source>
</reference>
<feature type="signal peptide" evidence="4">
    <location>
        <begin position="1"/>
        <end position="18"/>
    </location>
</feature>
<keyword evidence="6" id="KW-1185">Reference proteome</keyword>
<feature type="chain" id="PRO_5046194432" evidence="4">
    <location>
        <begin position="19"/>
        <end position="183"/>
    </location>
</feature>
<dbReference type="InterPro" id="IPR024930">
    <property type="entry name" value="Skp_dom_sf"/>
</dbReference>
<dbReference type="PANTHER" id="PTHR35089:SF1">
    <property type="entry name" value="CHAPERONE PROTEIN SKP"/>
    <property type="match status" value="1"/>
</dbReference>
<comment type="similarity">
    <text evidence="1">Belongs to the Skp family.</text>
</comment>
<dbReference type="Proteomes" id="UP001172082">
    <property type="component" value="Unassembled WGS sequence"/>
</dbReference>
<dbReference type="Gene3D" id="3.30.910.20">
    <property type="entry name" value="Skp domain"/>
    <property type="match status" value="1"/>
</dbReference>
<proteinExistence type="inferred from homology"/>
<organism evidence="5 6">
    <name type="scientific">Splendidivirga corallicola</name>
    <dbReference type="NCBI Taxonomy" id="3051826"/>
    <lineage>
        <taxon>Bacteria</taxon>
        <taxon>Pseudomonadati</taxon>
        <taxon>Bacteroidota</taxon>
        <taxon>Cytophagia</taxon>
        <taxon>Cytophagales</taxon>
        <taxon>Splendidivirgaceae</taxon>
        <taxon>Splendidivirga</taxon>
    </lineage>
</organism>
<gene>
    <name evidence="5" type="ORF">QQ008_09325</name>
</gene>
<dbReference type="Pfam" id="PF03938">
    <property type="entry name" value="OmpH"/>
    <property type="match status" value="1"/>
</dbReference>
<sequence length="183" mass="21736">MTKFKLLCIFLFSFFTFASHNFAFGQRFGYVDVEFILNKMPDYAEAQAEIDKISLQWQDEIQKKYKEIEAMYNKLKAEEVLLTKELRDEKLNQIRKEENNVKEYHRKVFGYEGLLFLKKKELVKPLHDRVYKAVGKVAKDNRLQMVFDKSGDLVMIYTDPIYDFTESVLDELGLSEENENETK</sequence>
<evidence type="ECO:0000256" key="3">
    <source>
        <dbReference type="SAM" id="Coils"/>
    </source>
</evidence>
<feature type="coiled-coil region" evidence="3">
    <location>
        <begin position="58"/>
        <end position="107"/>
    </location>
</feature>
<dbReference type="SMART" id="SM00935">
    <property type="entry name" value="OmpH"/>
    <property type="match status" value="1"/>
</dbReference>
<protein>
    <submittedName>
        <fullName evidence="5">OmpH family outer membrane protein</fullName>
    </submittedName>
</protein>
<keyword evidence="2 4" id="KW-0732">Signal</keyword>
<name>A0ABT8KLG6_9BACT</name>